<gene>
    <name evidence="1" type="ORF">HG543_28475</name>
</gene>
<reference evidence="1 2" key="1">
    <citation type="submission" date="2020-04" db="EMBL/GenBank/DDBJ databases">
        <title>Draft genome of Pyxidicoccus fallax type strain.</title>
        <authorList>
            <person name="Whitworth D.E."/>
        </authorList>
    </citation>
    <scope>NUCLEOTIDE SEQUENCE [LARGE SCALE GENOMIC DNA]</scope>
    <source>
        <strain evidence="1 2">DSM 14698</strain>
    </source>
</reference>
<evidence type="ECO:0000313" key="2">
    <source>
        <dbReference type="Proteomes" id="UP000518300"/>
    </source>
</evidence>
<name>A0A848LM32_9BACT</name>
<protein>
    <submittedName>
        <fullName evidence="1">SinR family protein</fullName>
    </submittedName>
</protein>
<evidence type="ECO:0000313" key="1">
    <source>
        <dbReference type="EMBL" id="NMO18771.1"/>
    </source>
</evidence>
<accession>A0A848LM32</accession>
<dbReference type="AlphaFoldDB" id="A0A848LM32"/>
<comment type="caution">
    <text evidence="1">The sequence shown here is derived from an EMBL/GenBank/DDBJ whole genome shotgun (WGS) entry which is preliminary data.</text>
</comment>
<keyword evidence="2" id="KW-1185">Reference proteome</keyword>
<dbReference type="Proteomes" id="UP000518300">
    <property type="component" value="Unassembled WGS sequence"/>
</dbReference>
<organism evidence="1 2">
    <name type="scientific">Pyxidicoccus fallax</name>
    <dbReference type="NCBI Taxonomy" id="394095"/>
    <lineage>
        <taxon>Bacteria</taxon>
        <taxon>Pseudomonadati</taxon>
        <taxon>Myxococcota</taxon>
        <taxon>Myxococcia</taxon>
        <taxon>Myxococcales</taxon>
        <taxon>Cystobacterineae</taxon>
        <taxon>Myxococcaceae</taxon>
        <taxon>Pyxidicoccus</taxon>
    </lineage>
</organism>
<proteinExistence type="predicted"/>
<sequence>MFYVTYDLRAPGKNYESLWGRLAALGAKRVLESVWAVSVTGTATDVYNHLVPYIDNNDRLLVVNSADSTWTGRTVLADPRTV</sequence>
<dbReference type="EMBL" id="JABBJJ010000153">
    <property type="protein sequence ID" value="NMO18771.1"/>
    <property type="molecule type" value="Genomic_DNA"/>
</dbReference>